<reference evidence="4 5" key="1">
    <citation type="journal article" date="2013" name="PLoS ONE">
        <title>Cultivation and Complete Genome Sequencing of Gloeobacter kilaueensis sp. nov., from a Lava Cave in Kilauea Caldera, Hawai'i.</title>
        <authorList>
            <person name="Saw J.H."/>
            <person name="Schatz M."/>
            <person name="Brown M.V."/>
            <person name="Kunkel D.D."/>
            <person name="Foster J.S."/>
            <person name="Shick H."/>
            <person name="Christensen S."/>
            <person name="Hou S."/>
            <person name="Wan X."/>
            <person name="Donachie S.P."/>
        </authorList>
    </citation>
    <scope>NUCLEOTIDE SEQUENCE [LARGE SCALE GENOMIC DNA]</scope>
    <source>
        <strain evidence="5">JS</strain>
    </source>
</reference>
<dbReference type="Gene3D" id="2.30.42.10">
    <property type="match status" value="1"/>
</dbReference>
<dbReference type="SUPFAM" id="SSF50156">
    <property type="entry name" value="PDZ domain-like"/>
    <property type="match status" value="1"/>
</dbReference>
<feature type="signal peptide" evidence="2">
    <location>
        <begin position="1"/>
        <end position="21"/>
    </location>
</feature>
<dbReference type="InterPro" id="IPR001478">
    <property type="entry name" value="PDZ"/>
</dbReference>
<feature type="compositionally biased region" description="Polar residues" evidence="1">
    <location>
        <begin position="832"/>
        <end position="847"/>
    </location>
</feature>
<evidence type="ECO:0000259" key="3">
    <source>
        <dbReference type="Pfam" id="PF13180"/>
    </source>
</evidence>
<feature type="region of interest" description="Disordered" evidence="1">
    <location>
        <begin position="827"/>
        <end position="847"/>
    </location>
</feature>
<evidence type="ECO:0000256" key="2">
    <source>
        <dbReference type="SAM" id="SignalP"/>
    </source>
</evidence>
<dbReference type="SUPFAM" id="SSF48452">
    <property type="entry name" value="TPR-like"/>
    <property type="match status" value="1"/>
</dbReference>
<dbReference type="GO" id="GO:0008233">
    <property type="term" value="F:peptidase activity"/>
    <property type="evidence" value="ECO:0007669"/>
    <property type="project" value="UniProtKB-KW"/>
</dbReference>
<keyword evidence="2" id="KW-0732">Signal</keyword>
<dbReference type="RefSeq" id="WP_023172114.1">
    <property type="nucleotide sequence ID" value="NC_022600.1"/>
</dbReference>
<dbReference type="OrthoDB" id="2356897at2"/>
<dbReference type="AlphaFoldDB" id="U5QDW6"/>
<feature type="chain" id="PRO_5004663604" evidence="2">
    <location>
        <begin position="22"/>
        <end position="847"/>
    </location>
</feature>
<proteinExistence type="predicted"/>
<dbReference type="HOGENOM" id="CLU_351892_0_0_3"/>
<keyword evidence="4" id="KW-0378">Hydrolase</keyword>
<dbReference type="eggNOG" id="COG0265">
    <property type="taxonomic scope" value="Bacteria"/>
</dbReference>
<evidence type="ECO:0000256" key="1">
    <source>
        <dbReference type="SAM" id="MobiDB-lite"/>
    </source>
</evidence>
<dbReference type="STRING" id="1183438.GKIL_0817"/>
<evidence type="ECO:0000313" key="4">
    <source>
        <dbReference type="EMBL" id="AGY57063.1"/>
    </source>
</evidence>
<evidence type="ECO:0000313" key="5">
    <source>
        <dbReference type="Proteomes" id="UP000017396"/>
    </source>
</evidence>
<dbReference type="eggNOG" id="COG5549">
    <property type="taxonomic scope" value="Bacteria"/>
</dbReference>
<sequence length="847" mass="92688">MLRKAVLPLLASLLFVPAARAETDLSGWLTRLQVALQERGLLLEDAKQIRLEVSHGGRIERFSIEDPARPLDNQVLTADYLARLKPFEPLPEDLIAARAVVQLQLDRGKILQTSVRPQTTFLGLAFGDSVRDDKSTLRLRGWFNPQLRTTDLRFNDAITEIAAKPVSRYDDVFAVLQDHRPGETVSLGILRDKKPLTVPVTLSSSESRNFAANSLALPSEESALTPLEPTFRTLSEAYLGWGNVTAAERQGSQLAIALGPVSDRRRLAENASALLARLRPLGIGQLLIRTEGWDGFQRWQLTVGNSLPTQIVAIPAQQASKLPAGTLIPVELQVPEDRLLEDGEEPEVTGRLISAIDDERGVPIVRASSPVGGRLTLLARQNRRLELTSLANVPVSGSSSPLPAYEQLVTRQKATLDFSTQLRPFIRTGELLGVPLKADVTLPPVESVKPWLLDTSLPVASLPAQKPDPKLARTAYAAARAQIAAGDWKKAQTSLETSLASSPSEQARAALTWLYEQQGEQWLRLNDPPLALRYLEAAQRLGSRQPALGCAYAALVDQNDALLSDEQLQYLRRRVQQLDLRLQDCPSGIGAYWPPAAPTVAGNYFPSVVYDYYTASYAANLNLGGPSLFDSLLILNYTSPIVGRDQIKGRTVTAYGASGSGKRAVVVRLRDPVRLFVAGTADPKEAEAVWRAAGQWQQAGEGLLHILPAATPEEADLVVYLTNRPNLDTLGAVTASTLSLRPRDFNNFLQLPLVEINVSSLRAFQDADRPRLIEMVALKQLGYALGLRGASDDAQDAMYTEFNGTTALSERDKTTLKMVFERRPDISRPIWSDQSQGAPQATGLQPE</sequence>
<dbReference type="InterPro" id="IPR011990">
    <property type="entry name" value="TPR-like_helical_dom_sf"/>
</dbReference>
<feature type="domain" description="PDZ" evidence="3">
    <location>
        <begin position="150"/>
        <end position="202"/>
    </location>
</feature>
<dbReference type="KEGG" id="glj:GKIL_0817"/>
<dbReference type="Proteomes" id="UP000017396">
    <property type="component" value="Chromosome"/>
</dbReference>
<organism evidence="4 5">
    <name type="scientific">Gloeobacter kilaueensis (strain ATCC BAA-2537 / CCAP 1431/1 / ULC 316 / JS1)</name>
    <dbReference type="NCBI Taxonomy" id="1183438"/>
    <lineage>
        <taxon>Bacteria</taxon>
        <taxon>Bacillati</taxon>
        <taxon>Cyanobacteriota</taxon>
        <taxon>Cyanophyceae</taxon>
        <taxon>Gloeobacterales</taxon>
        <taxon>Gloeobacteraceae</taxon>
        <taxon>Gloeobacter</taxon>
    </lineage>
</organism>
<gene>
    <name evidence="4" type="ORF">GKIL_0817</name>
</gene>
<accession>U5QDW6</accession>
<dbReference type="Pfam" id="PF13180">
    <property type="entry name" value="PDZ_2"/>
    <property type="match status" value="1"/>
</dbReference>
<protein>
    <submittedName>
        <fullName evidence="4">Serine endoprotease</fullName>
    </submittedName>
</protein>
<dbReference type="InterPro" id="IPR036034">
    <property type="entry name" value="PDZ_sf"/>
</dbReference>
<keyword evidence="4" id="KW-0645">Protease</keyword>
<dbReference type="EMBL" id="CP003587">
    <property type="protein sequence ID" value="AGY57063.1"/>
    <property type="molecule type" value="Genomic_DNA"/>
</dbReference>
<name>U5QDW6_GLOK1</name>
<keyword evidence="5" id="KW-1185">Reference proteome</keyword>
<dbReference type="GO" id="GO:0006508">
    <property type="term" value="P:proteolysis"/>
    <property type="evidence" value="ECO:0007669"/>
    <property type="project" value="UniProtKB-KW"/>
</dbReference>